<accession>A0ABS2PPG5</accession>
<protein>
    <submittedName>
        <fullName evidence="5">DNA-binding transcriptional MerR regulator/DNA-directed RNA polymerase subunit RPC12/RpoP</fullName>
    </submittedName>
</protein>
<sequence>MSQSYSTGEVAKLAGVTVRTVQYYDQKGILSPNDISEGGRRIYSEEDLRNLQVIVFLRELDFSLDQIRRFMAEESADKTLELLLQEHISDLQKERNQLKSKLDMSVNLLDKVKSQGSTSLESLADISLTMKNQKAWRKLQWKMWALWLLLVLLLTGLSLWLGSGAYRWIILPLVVVYLIIAICMANWYRSRVAYLCPNCHQTFEPSFKEFTLAAHTPKTRRLTCPHCHRKSYCLELAKEKE</sequence>
<proteinExistence type="predicted"/>
<dbReference type="SMART" id="SM00422">
    <property type="entry name" value="HTH_MERR"/>
    <property type="match status" value="1"/>
</dbReference>
<reference evidence="5 6" key="1">
    <citation type="submission" date="2021-01" db="EMBL/GenBank/DDBJ databases">
        <title>Genomic Encyclopedia of Type Strains, Phase IV (KMG-IV): sequencing the most valuable type-strain genomes for metagenomic binning, comparative biology and taxonomic classification.</title>
        <authorList>
            <person name="Goeker M."/>
        </authorList>
    </citation>
    <scope>NUCLEOTIDE SEQUENCE [LARGE SCALE GENOMIC DNA]</scope>
    <source>
        <strain evidence="5 6">DSM 27382</strain>
    </source>
</reference>
<dbReference type="GO" id="GO:0003677">
    <property type="term" value="F:DNA binding"/>
    <property type="evidence" value="ECO:0007669"/>
    <property type="project" value="UniProtKB-KW"/>
</dbReference>
<dbReference type="Pfam" id="PF13411">
    <property type="entry name" value="MerR_1"/>
    <property type="match status" value="1"/>
</dbReference>
<keyword evidence="1 5" id="KW-0238">DNA-binding</keyword>
<dbReference type="PANTHER" id="PTHR30204:SF96">
    <property type="entry name" value="CHROMOSOME-ANCHORING PROTEIN RACA"/>
    <property type="match status" value="1"/>
</dbReference>
<keyword evidence="6" id="KW-1185">Reference proteome</keyword>
<feature type="transmembrane region" description="Helical" evidence="3">
    <location>
        <begin position="144"/>
        <end position="162"/>
    </location>
</feature>
<dbReference type="PANTHER" id="PTHR30204">
    <property type="entry name" value="REDOX-CYCLING DRUG-SENSING TRANSCRIPTIONAL ACTIVATOR SOXR"/>
    <property type="match status" value="1"/>
</dbReference>
<dbReference type="Gene3D" id="1.10.1660.10">
    <property type="match status" value="1"/>
</dbReference>
<keyword evidence="3" id="KW-1133">Transmembrane helix</keyword>
<comment type="caution">
    <text evidence="5">The sequence shown here is derived from an EMBL/GenBank/DDBJ whole genome shotgun (WGS) entry which is preliminary data.</text>
</comment>
<gene>
    <name evidence="5" type="ORF">JOC28_000212</name>
</gene>
<evidence type="ECO:0000259" key="4">
    <source>
        <dbReference type="PROSITE" id="PS50937"/>
    </source>
</evidence>
<keyword evidence="3" id="KW-0472">Membrane</keyword>
<dbReference type="EMBL" id="JAFBEH010000002">
    <property type="protein sequence ID" value="MBM7641924.1"/>
    <property type="molecule type" value="Genomic_DNA"/>
</dbReference>
<dbReference type="InterPro" id="IPR000551">
    <property type="entry name" value="MerR-type_HTH_dom"/>
</dbReference>
<dbReference type="CDD" id="cd01106">
    <property type="entry name" value="HTH_TipAL-Mta"/>
    <property type="match status" value="1"/>
</dbReference>
<evidence type="ECO:0000313" key="6">
    <source>
        <dbReference type="Proteomes" id="UP000697472"/>
    </source>
</evidence>
<dbReference type="InterPro" id="IPR009061">
    <property type="entry name" value="DNA-bd_dom_put_sf"/>
</dbReference>
<dbReference type="InterPro" id="IPR047057">
    <property type="entry name" value="MerR_fam"/>
</dbReference>
<feature type="transmembrane region" description="Helical" evidence="3">
    <location>
        <begin position="168"/>
        <end position="188"/>
    </location>
</feature>
<organism evidence="5 6">
    <name type="scientific">Streptococcus loxodontisalivarius</name>
    <dbReference type="NCBI Taxonomy" id="1349415"/>
    <lineage>
        <taxon>Bacteria</taxon>
        <taxon>Bacillati</taxon>
        <taxon>Bacillota</taxon>
        <taxon>Bacilli</taxon>
        <taxon>Lactobacillales</taxon>
        <taxon>Streptococcaceae</taxon>
        <taxon>Streptococcus</taxon>
    </lineage>
</organism>
<dbReference type="RefSeq" id="WP_205008793.1">
    <property type="nucleotide sequence ID" value="NZ_JAFBEH010000002.1"/>
</dbReference>
<dbReference type="PROSITE" id="PS50937">
    <property type="entry name" value="HTH_MERR_2"/>
    <property type="match status" value="1"/>
</dbReference>
<dbReference type="PRINTS" id="PR00040">
    <property type="entry name" value="HTHMERR"/>
</dbReference>
<evidence type="ECO:0000256" key="1">
    <source>
        <dbReference type="ARBA" id="ARBA00023125"/>
    </source>
</evidence>
<feature type="domain" description="HTH merR-type" evidence="4">
    <location>
        <begin position="4"/>
        <end position="73"/>
    </location>
</feature>
<dbReference type="Proteomes" id="UP000697472">
    <property type="component" value="Unassembled WGS sequence"/>
</dbReference>
<name>A0ABS2PPG5_9STRE</name>
<feature type="coiled-coil region" evidence="2">
    <location>
        <begin position="81"/>
        <end position="108"/>
    </location>
</feature>
<evidence type="ECO:0000256" key="2">
    <source>
        <dbReference type="SAM" id="Coils"/>
    </source>
</evidence>
<dbReference type="SUPFAM" id="SSF46955">
    <property type="entry name" value="Putative DNA-binding domain"/>
    <property type="match status" value="1"/>
</dbReference>
<keyword evidence="3" id="KW-0812">Transmembrane</keyword>
<keyword evidence="2" id="KW-0175">Coiled coil</keyword>
<evidence type="ECO:0000256" key="3">
    <source>
        <dbReference type="SAM" id="Phobius"/>
    </source>
</evidence>
<evidence type="ECO:0000313" key="5">
    <source>
        <dbReference type="EMBL" id="MBM7641924.1"/>
    </source>
</evidence>